<dbReference type="PANTHER" id="PTHR30204">
    <property type="entry name" value="REDOX-CYCLING DRUG-SENSING TRANSCRIPTIONAL ACTIVATOR SOXR"/>
    <property type="match status" value="1"/>
</dbReference>
<gene>
    <name evidence="3" type="ORF">ABVT43_02110</name>
</gene>
<feature type="domain" description="HTH merR-type" evidence="2">
    <location>
        <begin position="2"/>
        <end position="69"/>
    </location>
</feature>
<dbReference type="GO" id="GO:0003677">
    <property type="term" value="F:DNA binding"/>
    <property type="evidence" value="ECO:0007669"/>
    <property type="project" value="UniProtKB-KW"/>
</dbReference>
<dbReference type="InterPro" id="IPR009061">
    <property type="entry name" value="DNA-bd_dom_put_sf"/>
</dbReference>
<dbReference type="PROSITE" id="PS50937">
    <property type="entry name" value="HTH_MERR_2"/>
    <property type="match status" value="1"/>
</dbReference>
<dbReference type="PANTHER" id="PTHR30204:SF58">
    <property type="entry name" value="HTH-TYPE TRANSCRIPTIONAL REGULATOR YFMP"/>
    <property type="match status" value="1"/>
</dbReference>
<reference evidence="3 4" key="1">
    <citation type="submission" date="2024-06" db="EMBL/GenBank/DDBJ databases">
        <authorList>
            <person name="Li F."/>
        </authorList>
    </citation>
    <scope>NUCLEOTIDE SEQUENCE [LARGE SCALE GENOMIC DNA]</scope>
    <source>
        <strain evidence="3 4">GXAS 311</strain>
    </source>
</reference>
<sequence length="118" mass="14169">MTYTISELSKEFGITPRSIRHYEDERLLSPTREGTQRIYHKGDHVRLQLILRGKRIGFSLAEIREIFSIYDLPSGEEKQMEFLVTKLAERREALYQQQEDIKTMLWELDRLELRIKQN</sequence>
<proteinExistence type="predicted"/>
<dbReference type="SMART" id="SM00422">
    <property type="entry name" value="HTH_MERR"/>
    <property type="match status" value="1"/>
</dbReference>
<dbReference type="Proteomes" id="UP001548189">
    <property type="component" value="Unassembled WGS sequence"/>
</dbReference>
<organism evidence="3 4">
    <name type="scientific">Aliikangiella maris</name>
    <dbReference type="NCBI Taxonomy" id="3162458"/>
    <lineage>
        <taxon>Bacteria</taxon>
        <taxon>Pseudomonadati</taxon>
        <taxon>Pseudomonadota</taxon>
        <taxon>Gammaproteobacteria</taxon>
        <taxon>Oceanospirillales</taxon>
        <taxon>Pleioneaceae</taxon>
        <taxon>Aliikangiella</taxon>
    </lineage>
</organism>
<name>A0ABV2BPR1_9GAMM</name>
<keyword evidence="4" id="KW-1185">Reference proteome</keyword>
<evidence type="ECO:0000313" key="3">
    <source>
        <dbReference type="EMBL" id="MET1253910.1"/>
    </source>
</evidence>
<dbReference type="Pfam" id="PF13411">
    <property type="entry name" value="MerR_1"/>
    <property type="match status" value="1"/>
</dbReference>
<comment type="caution">
    <text evidence="3">The sequence shown here is derived from an EMBL/GenBank/DDBJ whole genome shotgun (WGS) entry which is preliminary data.</text>
</comment>
<evidence type="ECO:0000313" key="4">
    <source>
        <dbReference type="Proteomes" id="UP001548189"/>
    </source>
</evidence>
<keyword evidence="1 3" id="KW-0238">DNA-binding</keyword>
<protein>
    <submittedName>
        <fullName evidence="3">MerR family DNA-binding transcriptional regulator</fullName>
    </submittedName>
</protein>
<dbReference type="RefSeq" id="WP_367023386.1">
    <property type="nucleotide sequence ID" value="NZ_JBFDAH010000001.1"/>
</dbReference>
<evidence type="ECO:0000256" key="1">
    <source>
        <dbReference type="ARBA" id="ARBA00023125"/>
    </source>
</evidence>
<evidence type="ECO:0000259" key="2">
    <source>
        <dbReference type="PROSITE" id="PS50937"/>
    </source>
</evidence>
<dbReference type="Gene3D" id="1.10.1660.10">
    <property type="match status" value="1"/>
</dbReference>
<dbReference type="SUPFAM" id="SSF46955">
    <property type="entry name" value="Putative DNA-binding domain"/>
    <property type="match status" value="1"/>
</dbReference>
<dbReference type="InterPro" id="IPR000551">
    <property type="entry name" value="MerR-type_HTH_dom"/>
</dbReference>
<dbReference type="InterPro" id="IPR047057">
    <property type="entry name" value="MerR_fam"/>
</dbReference>
<dbReference type="CDD" id="cd04776">
    <property type="entry name" value="HTH_GnyR"/>
    <property type="match status" value="1"/>
</dbReference>
<dbReference type="EMBL" id="JBEVCJ010000001">
    <property type="protein sequence ID" value="MET1253910.1"/>
    <property type="molecule type" value="Genomic_DNA"/>
</dbReference>
<accession>A0ABV2BPR1</accession>